<dbReference type="GO" id="GO:0051087">
    <property type="term" value="F:protein-folding chaperone binding"/>
    <property type="evidence" value="ECO:0007669"/>
    <property type="project" value="InterPro"/>
</dbReference>
<gene>
    <name evidence="6" type="ORF">WA026_018807</name>
</gene>
<proteinExistence type="inferred from homology"/>
<dbReference type="InterPro" id="IPR013805">
    <property type="entry name" value="GrpE_CC"/>
</dbReference>
<protein>
    <recommendedName>
        <fullName evidence="8">GrpE-like protein</fullName>
    </recommendedName>
</protein>
<evidence type="ECO:0008006" key="8">
    <source>
        <dbReference type="Google" id="ProtNLM"/>
    </source>
</evidence>
<dbReference type="GO" id="GO:0030150">
    <property type="term" value="P:protein import into mitochondrial matrix"/>
    <property type="evidence" value="ECO:0007669"/>
    <property type="project" value="TreeGrafter"/>
</dbReference>
<dbReference type="GO" id="GO:0051082">
    <property type="term" value="F:unfolded protein binding"/>
    <property type="evidence" value="ECO:0007669"/>
    <property type="project" value="TreeGrafter"/>
</dbReference>
<dbReference type="SUPFAM" id="SSF58014">
    <property type="entry name" value="Coiled-coil domain of nucleotide exchange factor GrpE"/>
    <property type="match status" value="1"/>
</dbReference>
<keyword evidence="7" id="KW-1185">Reference proteome</keyword>
<name>A0AAW1TW66_9CUCU</name>
<dbReference type="GO" id="GO:0006457">
    <property type="term" value="P:protein folding"/>
    <property type="evidence" value="ECO:0007669"/>
    <property type="project" value="InterPro"/>
</dbReference>
<dbReference type="PRINTS" id="PR00773">
    <property type="entry name" value="GRPEPROTEIN"/>
</dbReference>
<evidence type="ECO:0000256" key="2">
    <source>
        <dbReference type="ARBA" id="ARBA00023186"/>
    </source>
</evidence>
<dbReference type="Gene3D" id="3.90.20.20">
    <property type="match status" value="1"/>
</dbReference>
<reference evidence="6 7" key="1">
    <citation type="submission" date="2023-03" db="EMBL/GenBank/DDBJ databases">
        <title>Genome insight into feeding habits of ladybird beetles.</title>
        <authorList>
            <person name="Li H.-S."/>
            <person name="Huang Y.-H."/>
            <person name="Pang H."/>
        </authorList>
    </citation>
    <scope>NUCLEOTIDE SEQUENCE [LARGE SCALE GENOMIC DNA]</scope>
    <source>
        <strain evidence="6">SYSU_2023b</strain>
        <tissue evidence="6">Whole body</tissue>
    </source>
</reference>
<dbReference type="PANTHER" id="PTHR21237:SF23">
    <property type="entry name" value="GRPE PROTEIN HOMOLOG, MITOCHONDRIAL"/>
    <property type="match status" value="1"/>
</dbReference>
<evidence type="ECO:0000256" key="3">
    <source>
        <dbReference type="RuleBase" id="RU004478"/>
    </source>
</evidence>
<feature type="region of interest" description="Disordered" evidence="5">
    <location>
        <begin position="33"/>
        <end position="56"/>
    </location>
</feature>
<evidence type="ECO:0000313" key="6">
    <source>
        <dbReference type="EMBL" id="KAK9872673.1"/>
    </source>
</evidence>
<dbReference type="InterPro" id="IPR009012">
    <property type="entry name" value="GrpE_head"/>
</dbReference>
<feature type="compositionally biased region" description="Basic and acidic residues" evidence="5">
    <location>
        <begin position="35"/>
        <end position="44"/>
    </location>
</feature>
<dbReference type="CDD" id="cd00446">
    <property type="entry name" value="GrpE"/>
    <property type="match status" value="1"/>
</dbReference>
<dbReference type="Proteomes" id="UP001431783">
    <property type="component" value="Unassembled WGS sequence"/>
</dbReference>
<dbReference type="Gene3D" id="2.30.22.10">
    <property type="entry name" value="Head domain of nucleotide exchange factor GrpE"/>
    <property type="match status" value="1"/>
</dbReference>
<evidence type="ECO:0000313" key="7">
    <source>
        <dbReference type="Proteomes" id="UP001431783"/>
    </source>
</evidence>
<keyword evidence="4" id="KW-0175">Coiled coil</keyword>
<organism evidence="6 7">
    <name type="scientific">Henosepilachna vigintioctopunctata</name>
    <dbReference type="NCBI Taxonomy" id="420089"/>
    <lineage>
        <taxon>Eukaryota</taxon>
        <taxon>Metazoa</taxon>
        <taxon>Ecdysozoa</taxon>
        <taxon>Arthropoda</taxon>
        <taxon>Hexapoda</taxon>
        <taxon>Insecta</taxon>
        <taxon>Pterygota</taxon>
        <taxon>Neoptera</taxon>
        <taxon>Endopterygota</taxon>
        <taxon>Coleoptera</taxon>
        <taxon>Polyphaga</taxon>
        <taxon>Cucujiformia</taxon>
        <taxon>Coccinelloidea</taxon>
        <taxon>Coccinellidae</taxon>
        <taxon>Epilachninae</taxon>
        <taxon>Epilachnini</taxon>
        <taxon>Henosepilachna</taxon>
    </lineage>
</organism>
<accession>A0AAW1TW66</accession>
<sequence>MALQIRNLLKCGNLINESMKFFPRSIVMSSLRKNTTADEGKTQETKPPPVGGDKSSDFDIDNLNKKIVELSEKNDELLDKYKRALADGENLRQRLVKQISDAKIFGVQSLCKDLLDVADVLSKATESVPKEELNEKNPHLKSLYEGLVVTEAQLKNVFKRYGLEHVNPLNEKFDPNYHEALFQQSFEDDQQINNNNNILY</sequence>
<comment type="caution">
    <text evidence="6">The sequence shown here is derived from an EMBL/GenBank/DDBJ whole genome shotgun (WGS) entry which is preliminary data.</text>
</comment>
<comment type="similarity">
    <text evidence="1 3">Belongs to the GrpE family.</text>
</comment>
<keyword evidence="2" id="KW-0143">Chaperone</keyword>
<feature type="coiled-coil region" evidence="4">
    <location>
        <begin position="60"/>
        <end position="98"/>
    </location>
</feature>
<dbReference type="GO" id="GO:0042803">
    <property type="term" value="F:protein homodimerization activity"/>
    <property type="evidence" value="ECO:0007669"/>
    <property type="project" value="InterPro"/>
</dbReference>
<dbReference type="PANTHER" id="PTHR21237">
    <property type="entry name" value="GRPE PROTEIN"/>
    <property type="match status" value="1"/>
</dbReference>
<evidence type="ECO:0000256" key="1">
    <source>
        <dbReference type="ARBA" id="ARBA00009054"/>
    </source>
</evidence>
<dbReference type="AlphaFoldDB" id="A0AAW1TW66"/>
<dbReference type="InterPro" id="IPR000740">
    <property type="entry name" value="GrpE"/>
</dbReference>
<dbReference type="EMBL" id="JARQZJ010000012">
    <property type="protein sequence ID" value="KAK9872673.1"/>
    <property type="molecule type" value="Genomic_DNA"/>
</dbReference>
<evidence type="ECO:0000256" key="5">
    <source>
        <dbReference type="SAM" id="MobiDB-lite"/>
    </source>
</evidence>
<dbReference type="Pfam" id="PF01025">
    <property type="entry name" value="GrpE"/>
    <property type="match status" value="1"/>
</dbReference>
<evidence type="ECO:0000256" key="4">
    <source>
        <dbReference type="SAM" id="Coils"/>
    </source>
</evidence>
<dbReference type="GO" id="GO:0000774">
    <property type="term" value="F:adenyl-nucleotide exchange factor activity"/>
    <property type="evidence" value="ECO:0007669"/>
    <property type="project" value="InterPro"/>
</dbReference>
<dbReference type="FunFam" id="3.90.20.20:FF:000003">
    <property type="entry name" value="GrpE protein homolog"/>
    <property type="match status" value="1"/>
</dbReference>
<dbReference type="GO" id="GO:0001405">
    <property type="term" value="C:PAM complex, Tim23 associated import motor"/>
    <property type="evidence" value="ECO:0007669"/>
    <property type="project" value="TreeGrafter"/>
</dbReference>